<sequence>MNAIEGSLTPKSLYELPEQFTQELVRILTLMPKWIEQSMKTLSTQIMAKKLESCKIVVSQPENVTLMCREIKCVETQEIWSQMVTLLSDSVLSETIRKSFSDLIHGIAQDISFEYITDWVNSIVDRYVVNLSETIRKSFSDLIHGIAQDISFEYITDWVNSIVDRYVVNGKYACLTSRASQLVFALGTYLSEEYTLLTVCRSIRHESQSVRRLTIMKQPLNNSQQNNCFNNNHINNNATSQAISSVPDSVVDNNCPQQTYNDVNQWMALQCYQWDQYSDDYSQNYSSPTTYSWTDSQYVECLNDQFMANTNPTITSNGNVYTCLS</sequence>
<proteinExistence type="predicted"/>
<evidence type="ECO:0000313" key="2">
    <source>
        <dbReference type="Proteomes" id="UP000759131"/>
    </source>
</evidence>
<dbReference type="EMBL" id="CAJPIZ010008445">
    <property type="protein sequence ID" value="CAG2111143.1"/>
    <property type="molecule type" value="Genomic_DNA"/>
</dbReference>
<organism evidence="1">
    <name type="scientific">Medioppia subpectinata</name>
    <dbReference type="NCBI Taxonomy" id="1979941"/>
    <lineage>
        <taxon>Eukaryota</taxon>
        <taxon>Metazoa</taxon>
        <taxon>Ecdysozoa</taxon>
        <taxon>Arthropoda</taxon>
        <taxon>Chelicerata</taxon>
        <taxon>Arachnida</taxon>
        <taxon>Acari</taxon>
        <taxon>Acariformes</taxon>
        <taxon>Sarcoptiformes</taxon>
        <taxon>Oribatida</taxon>
        <taxon>Brachypylina</taxon>
        <taxon>Oppioidea</taxon>
        <taxon>Oppiidae</taxon>
        <taxon>Medioppia</taxon>
    </lineage>
</organism>
<name>A0A7R9Q382_9ACAR</name>
<gene>
    <name evidence="1" type="ORF">OSB1V03_LOCUS11125</name>
</gene>
<dbReference type="AlphaFoldDB" id="A0A7R9Q382"/>
<dbReference type="EMBL" id="OC863020">
    <property type="protein sequence ID" value="CAD7630713.1"/>
    <property type="molecule type" value="Genomic_DNA"/>
</dbReference>
<dbReference type="Proteomes" id="UP000759131">
    <property type="component" value="Unassembled WGS sequence"/>
</dbReference>
<accession>A0A7R9Q382</accession>
<reference evidence="1" key="1">
    <citation type="submission" date="2020-11" db="EMBL/GenBank/DDBJ databases">
        <authorList>
            <person name="Tran Van P."/>
        </authorList>
    </citation>
    <scope>NUCLEOTIDE SEQUENCE</scope>
</reference>
<evidence type="ECO:0000313" key="1">
    <source>
        <dbReference type="EMBL" id="CAD7630713.1"/>
    </source>
</evidence>
<protein>
    <submittedName>
        <fullName evidence="1">Uncharacterized protein</fullName>
    </submittedName>
</protein>
<keyword evidence="2" id="KW-1185">Reference proteome</keyword>